<dbReference type="HAMAP" id="MF_00470">
    <property type="entry name" value="MenC_1"/>
    <property type="match status" value="1"/>
</dbReference>
<evidence type="ECO:0000256" key="4">
    <source>
        <dbReference type="HAMAP-Rule" id="MF_00470"/>
    </source>
</evidence>
<dbReference type="SFLD" id="SFLDS00001">
    <property type="entry name" value="Enolase"/>
    <property type="match status" value="1"/>
</dbReference>
<dbReference type="PANTHER" id="PTHR48073:SF2">
    <property type="entry name" value="O-SUCCINYLBENZOATE SYNTHASE"/>
    <property type="match status" value="1"/>
</dbReference>
<feature type="active site" description="Proton acceptor" evidence="4">
    <location>
        <position position="244"/>
    </location>
</feature>
<dbReference type="UniPathway" id="UPA00079"/>
<dbReference type="GO" id="GO:0043748">
    <property type="term" value="F:O-succinylbenzoate synthase activity"/>
    <property type="evidence" value="ECO:0007669"/>
    <property type="project" value="UniProtKB-EC"/>
</dbReference>
<keyword evidence="2 4" id="KW-0460">Magnesium</keyword>
<dbReference type="EMBL" id="CP001686">
    <property type="protein sequence ID" value="ACV07381.1"/>
    <property type="molecule type" value="Genomic_DNA"/>
</dbReference>
<keyword evidence="3 4" id="KW-0456">Lyase</keyword>
<dbReference type="Pfam" id="PF13378">
    <property type="entry name" value="MR_MLE_C"/>
    <property type="match status" value="1"/>
</dbReference>
<feature type="binding site" evidence="4">
    <location>
        <position position="220"/>
    </location>
    <ligand>
        <name>Mg(2+)</name>
        <dbReference type="ChEBI" id="CHEBI:18420"/>
    </ligand>
</feature>
<feature type="binding site" evidence="4">
    <location>
        <position position="164"/>
    </location>
    <ligand>
        <name>Mg(2+)</name>
        <dbReference type="ChEBI" id="CHEBI:18420"/>
    </ligand>
</feature>
<protein>
    <recommendedName>
        <fullName evidence="4">o-succinylbenzoate synthase</fullName>
        <shortName evidence="4">OSB synthase</shortName>
        <shortName evidence="4">OSBS</shortName>
        <ecNumber evidence="4">4.2.1.113</ecNumber>
    </recommendedName>
    <alternativeName>
        <fullName evidence="4">4-(2'-carboxyphenyl)-4-oxybutyric acid synthase</fullName>
    </alternativeName>
    <alternativeName>
        <fullName evidence="4">o-succinylbenzoic acid synthase</fullName>
    </alternativeName>
</protein>
<evidence type="ECO:0000313" key="7">
    <source>
        <dbReference type="Proteomes" id="UP000006666"/>
    </source>
</evidence>
<dbReference type="HOGENOM" id="CLU_057696_0_0_11"/>
<dbReference type="InterPro" id="IPR029065">
    <property type="entry name" value="Enolase_C-like"/>
</dbReference>
<keyword evidence="4" id="KW-0474">Menaquinone biosynthesis</keyword>
<comment type="cofactor">
    <cofactor evidence="4">
        <name>a divalent metal cation</name>
        <dbReference type="ChEBI" id="CHEBI:60240"/>
    </cofactor>
</comment>
<dbReference type="KEGG" id="kse:Ksed_24140"/>
<dbReference type="STRING" id="478801.Ksed_24140"/>
<dbReference type="NCBIfam" id="NF002782">
    <property type="entry name" value="PRK02901.1"/>
    <property type="match status" value="1"/>
</dbReference>
<dbReference type="RefSeq" id="WP_015780310.1">
    <property type="nucleotide sequence ID" value="NC_013169.1"/>
</dbReference>
<sequence length="357" mass="37346">MLPCPTDRPQAVSDPTLGRELPALEELLAHLVVVRLPMVVRFRGLTTRETALVRGPLGWAEFAPFTEYDDAEASRWLAATLEAGWWGWPAPVRSTVPVNVTVPAVAAEEVPAVVARVPGAGTAKIKVAERSVLDRDEAASTANDLARIAAVRRAMGPDAALRIDANGAWSVRQAARALEQVAATGERLDYCEQPCATAAELAELRELLVARGVPTRIAADESIRRAADPLLVRALGAADLIVVKAAPMGGAAAAAQIITATGLPTVVSSALESSVGLGAGVALASSMPELAGACGLGTAALFSHDVTSAPLVPEGGRIALRRVEPDRAAELAAPDRTDWWARRIERSLELLRTGQAG</sequence>
<dbReference type="SFLD" id="SFLDF00009">
    <property type="entry name" value="o-succinylbenzoate_synthase"/>
    <property type="match status" value="1"/>
</dbReference>
<comment type="catalytic activity">
    <reaction evidence="4">
        <text>(1R,6R)-6-hydroxy-2-succinyl-cyclohexa-2,4-diene-1-carboxylate = 2-succinylbenzoate + H2O</text>
        <dbReference type="Rhea" id="RHEA:10196"/>
        <dbReference type="ChEBI" id="CHEBI:15377"/>
        <dbReference type="ChEBI" id="CHEBI:18325"/>
        <dbReference type="ChEBI" id="CHEBI:58689"/>
        <dbReference type="EC" id="4.2.1.113"/>
    </reaction>
</comment>
<dbReference type="eggNOG" id="COG4948">
    <property type="taxonomic scope" value="Bacteria"/>
</dbReference>
<evidence type="ECO:0000259" key="5">
    <source>
        <dbReference type="SMART" id="SM00922"/>
    </source>
</evidence>
<dbReference type="SUPFAM" id="SSF51604">
    <property type="entry name" value="Enolase C-terminal domain-like"/>
    <property type="match status" value="1"/>
</dbReference>
<dbReference type="GO" id="GO:0000287">
    <property type="term" value="F:magnesium ion binding"/>
    <property type="evidence" value="ECO:0007669"/>
    <property type="project" value="UniProtKB-UniRule"/>
</dbReference>
<dbReference type="CDD" id="cd03320">
    <property type="entry name" value="OSBS"/>
    <property type="match status" value="1"/>
</dbReference>
<dbReference type="Gene3D" id="3.20.20.120">
    <property type="entry name" value="Enolase-like C-terminal domain"/>
    <property type="match status" value="1"/>
</dbReference>
<dbReference type="UniPathway" id="UPA01057">
    <property type="reaction ID" value="UER00165"/>
</dbReference>
<reference evidence="6 7" key="1">
    <citation type="journal article" date="2009" name="Stand. Genomic Sci.">
        <title>Complete genome sequence of Kytococcus sedentarius type strain (541).</title>
        <authorList>
            <person name="Sims D."/>
            <person name="Brettin T."/>
            <person name="Detter J.C."/>
            <person name="Han C."/>
            <person name="Lapidus A."/>
            <person name="Copeland A."/>
            <person name="Glavina Del Rio T."/>
            <person name="Nolan M."/>
            <person name="Chen F."/>
            <person name="Lucas S."/>
            <person name="Tice H."/>
            <person name="Cheng J.F."/>
            <person name="Bruce D."/>
            <person name="Goodwin L."/>
            <person name="Pitluck S."/>
            <person name="Ovchinnikova G."/>
            <person name="Pati A."/>
            <person name="Ivanova N."/>
            <person name="Mavrommatis K."/>
            <person name="Chen A."/>
            <person name="Palaniappan K."/>
            <person name="D'haeseleer P."/>
            <person name="Chain P."/>
            <person name="Bristow J."/>
            <person name="Eisen J.A."/>
            <person name="Markowitz V."/>
            <person name="Hugenholtz P."/>
            <person name="Schneider S."/>
            <person name="Goker M."/>
            <person name="Pukall R."/>
            <person name="Kyrpides N.C."/>
            <person name="Klenk H.P."/>
        </authorList>
    </citation>
    <scope>NUCLEOTIDE SEQUENCE [LARGE SCALE GENOMIC DNA]</scope>
    <source>
        <strain evidence="7">ATCC 14392 / DSM 20547 / JCM 11482 / CCUG 33030 / NBRC 15357 / NCTC 11040 / CCM 314 / 541</strain>
    </source>
</reference>
<dbReference type="GO" id="GO:0009234">
    <property type="term" value="P:menaquinone biosynthetic process"/>
    <property type="evidence" value="ECO:0007669"/>
    <property type="project" value="UniProtKB-UniRule"/>
</dbReference>
<dbReference type="EC" id="4.2.1.113" evidence="4"/>
<dbReference type="Pfam" id="PF18374">
    <property type="entry name" value="Enolase_like_N"/>
    <property type="match status" value="1"/>
</dbReference>
<keyword evidence="7" id="KW-1185">Reference proteome</keyword>
<feature type="active site" description="Proton donor" evidence="4">
    <location>
        <position position="126"/>
    </location>
</feature>
<gene>
    <name evidence="4" type="primary">menC</name>
    <name evidence="6" type="ordered locus">Ksed_24140</name>
</gene>
<organism evidence="6 7">
    <name type="scientific">Kytococcus sedentarius (strain ATCC 14392 / DSM 20547 / JCM 11482 / CCUG 33030 / NBRC 15357 / NCTC 11040 / CCM 314 / 541)</name>
    <name type="common">Micrococcus sedentarius</name>
    <dbReference type="NCBI Taxonomy" id="478801"/>
    <lineage>
        <taxon>Bacteria</taxon>
        <taxon>Bacillati</taxon>
        <taxon>Actinomycetota</taxon>
        <taxon>Actinomycetes</taxon>
        <taxon>Micrococcales</taxon>
        <taxon>Kytococcaceae</taxon>
        <taxon>Kytococcus</taxon>
    </lineage>
</organism>
<dbReference type="InterPro" id="IPR013342">
    <property type="entry name" value="Mandelate_racemase_C"/>
</dbReference>
<evidence type="ECO:0000256" key="3">
    <source>
        <dbReference type="ARBA" id="ARBA00023239"/>
    </source>
</evidence>
<comment type="function">
    <text evidence="4">Converts 2-succinyl-6-hydroxy-2,4-cyclohexadiene-1-carboxylate (SHCHC) to 2-succinylbenzoate (OSB).</text>
</comment>
<dbReference type="SFLD" id="SFLDG00180">
    <property type="entry name" value="muconate_cycloisomerase"/>
    <property type="match status" value="1"/>
</dbReference>
<proteinExistence type="inferred from homology"/>
<comment type="similarity">
    <text evidence="4">Belongs to the mandelate racemase/muconate lactonizing enzyme family. MenC type 1 subfamily.</text>
</comment>
<comment type="pathway">
    <text evidence="4">Quinol/quinone metabolism; menaquinone biosynthesis.</text>
</comment>
<dbReference type="InterPro" id="IPR036849">
    <property type="entry name" value="Enolase-like_C_sf"/>
</dbReference>
<evidence type="ECO:0000256" key="1">
    <source>
        <dbReference type="ARBA" id="ARBA00022723"/>
    </source>
</evidence>
<evidence type="ECO:0000313" key="6">
    <source>
        <dbReference type="EMBL" id="ACV07381.1"/>
    </source>
</evidence>
<keyword evidence="1 4" id="KW-0479">Metal-binding</keyword>
<dbReference type="PANTHER" id="PTHR48073">
    <property type="entry name" value="O-SUCCINYLBENZOATE SYNTHASE-RELATED"/>
    <property type="match status" value="1"/>
</dbReference>
<name>C7NFM3_KYTSD</name>
<dbReference type="Proteomes" id="UP000006666">
    <property type="component" value="Chromosome"/>
</dbReference>
<accession>C7NFM3</accession>
<comment type="pathway">
    <text evidence="4">Quinol/quinone metabolism; 1,4-dihydroxy-2-naphthoate biosynthesis; 1,4-dihydroxy-2-naphthoate from chorismate: step 4/7.</text>
</comment>
<feature type="domain" description="Mandelate racemase/muconate lactonizing enzyme C-terminal" evidence="5">
    <location>
        <begin position="107"/>
        <end position="211"/>
    </location>
</feature>
<feature type="binding site" evidence="4">
    <location>
        <position position="192"/>
    </location>
    <ligand>
        <name>Mg(2+)</name>
        <dbReference type="ChEBI" id="CHEBI:18420"/>
    </ligand>
</feature>
<evidence type="ECO:0000256" key="2">
    <source>
        <dbReference type="ARBA" id="ARBA00022842"/>
    </source>
</evidence>
<dbReference type="SMART" id="SM00922">
    <property type="entry name" value="MR_MLE"/>
    <property type="match status" value="1"/>
</dbReference>
<dbReference type="InterPro" id="IPR010196">
    <property type="entry name" value="OSB_synthase_MenC1"/>
</dbReference>
<dbReference type="AlphaFoldDB" id="C7NFM3"/>